<dbReference type="Proteomes" id="UP001187192">
    <property type="component" value="Unassembled WGS sequence"/>
</dbReference>
<keyword evidence="3" id="KW-1185">Reference proteome</keyword>
<organism evidence="2 3">
    <name type="scientific">Ficus carica</name>
    <name type="common">Common fig</name>
    <dbReference type="NCBI Taxonomy" id="3494"/>
    <lineage>
        <taxon>Eukaryota</taxon>
        <taxon>Viridiplantae</taxon>
        <taxon>Streptophyta</taxon>
        <taxon>Embryophyta</taxon>
        <taxon>Tracheophyta</taxon>
        <taxon>Spermatophyta</taxon>
        <taxon>Magnoliopsida</taxon>
        <taxon>eudicotyledons</taxon>
        <taxon>Gunneridae</taxon>
        <taxon>Pentapetalae</taxon>
        <taxon>rosids</taxon>
        <taxon>fabids</taxon>
        <taxon>Rosales</taxon>
        <taxon>Moraceae</taxon>
        <taxon>Ficeae</taxon>
        <taxon>Ficus</taxon>
    </lineage>
</organism>
<dbReference type="EMBL" id="BTGU01000561">
    <property type="protein sequence ID" value="GMN68155.1"/>
    <property type="molecule type" value="Genomic_DNA"/>
</dbReference>
<evidence type="ECO:0000313" key="2">
    <source>
        <dbReference type="EMBL" id="GMN68155.1"/>
    </source>
</evidence>
<reference evidence="2" key="1">
    <citation type="submission" date="2023-07" db="EMBL/GenBank/DDBJ databases">
        <title>draft genome sequence of fig (Ficus carica).</title>
        <authorList>
            <person name="Takahashi T."/>
            <person name="Nishimura K."/>
        </authorList>
    </citation>
    <scope>NUCLEOTIDE SEQUENCE</scope>
</reference>
<evidence type="ECO:0000256" key="1">
    <source>
        <dbReference type="SAM" id="MobiDB-lite"/>
    </source>
</evidence>
<proteinExistence type="predicted"/>
<comment type="caution">
    <text evidence="2">The sequence shown here is derived from an EMBL/GenBank/DDBJ whole genome shotgun (WGS) entry which is preliminary data.</text>
</comment>
<sequence>MLHSSLRATQLPPPVVPSTLRPANLLPAQARDFSFRPQPKPTRSPAASPSCSLHVCQLKPTNPLPAQAHDSNSRPFQARANSGPCPQPSPRRSGASSSLGHPFPLAGLPRVSTRLTSLTA</sequence>
<name>A0AA88E8C2_FICCA</name>
<accession>A0AA88E8C2</accession>
<gene>
    <name evidence="2" type="ORF">TIFTF001_037213</name>
</gene>
<evidence type="ECO:0000313" key="3">
    <source>
        <dbReference type="Proteomes" id="UP001187192"/>
    </source>
</evidence>
<dbReference type="AlphaFoldDB" id="A0AA88E8C2"/>
<protein>
    <submittedName>
        <fullName evidence="2">Uncharacterized protein</fullName>
    </submittedName>
</protein>
<feature type="region of interest" description="Disordered" evidence="1">
    <location>
        <begin position="1"/>
        <end position="120"/>
    </location>
</feature>